<evidence type="ECO:0000256" key="1">
    <source>
        <dbReference type="SAM" id="MobiDB-lite"/>
    </source>
</evidence>
<dbReference type="RefSeq" id="WP_212516926.1">
    <property type="nucleotide sequence ID" value="NZ_JAGSOH010000009.1"/>
</dbReference>
<protein>
    <recommendedName>
        <fullName evidence="6">PglY protein</fullName>
    </recommendedName>
</protein>
<feature type="compositionally biased region" description="Basic and acidic residues" evidence="1">
    <location>
        <begin position="201"/>
        <end position="210"/>
    </location>
</feature>
<evidence type="ECO:0000313" key="4">
    <source>
        <dbReference type="EMBL" id="MBR7825771.1"/>
    </source>
</evidence>
<feature type="domain" description="ATPase PglY C-terminal" evidence="3">
    <location>
        <begin position="1006"/>
        <end position="1188"/>
    </location>
</feature>
<sequence length="1317" mass="143357">MGSKTLRDVLEIKDSVHAGDFKVELTGAIGDAAGMVNDYVVTDQLRDAFRQALDLIKVSVDRRASNAAYLHGSFGAGKSHFLAVLHAIVNNDPVARAKPGLQPVIADHDSWLRGRRFLMVPYHLVGSADITSALLGGYVKEVARVRPDAPTPAVYRDESLIADARKQREFFADDARFAAWLEGGRPAAAAASQSTVDDDSDLPRMNRPEEDAGADSVWTPAALDAAFAAPPGDPQRKKLVTALLDGPLSSYRTAMHGASGGFVSLEEGLSVISHHTKSLGYDGLILFLDELILWLQAHLTEKTFVNTQVQELVKLIESGNSDRPVPIVAFISRQRNLSTLIGEDIVGADVKNLEYQVNYLAERFDVINLEDRNLPAIIKERVLRRLPGADVELDAAFASVESANAQDRDTLLDAHGATRADWSDFRTVYPLTPALLNVLVALSGALQRERTGLKLVHELLRRNADMEVGRPIALGHLWDVLTERTGAAFTDHLKAQAEHAQTLHGRIRDTLKQRYGSETDVRFVQDDLLVKTLLLSALAPDVPALQRLTGPKLAALNYGALRSRVATAGATAVDRIKRLAGGYGEIRSDGDQANPVFTVHVSDLDVEPLLAACDDSDKPGTRRVWIKNVLWEALGVKEDSAAAPDERTLIWQGTKRTAEFVFANVRDPQAISRGQFEPFTEGNIKFVVDYPFDDHDHGPNDDWQRVRDLSRDGFQAPTVVWLPHFLSTSVTNDLGRLLRIQALLKGDRLDEVAATWSIDDRMRIRTQLRVNESSLTQQLVDALEQAYGIRNAEEANLGAQLNDRAHVYSLLPDHQLKPLRKSEGFQSAMLRLADDMLARMYPQHLNLDPAEKGDLVTLPQLKTVLGMVAAAVEDGSMRTVVESTKIPLAKRVVHGLQLGEVHDGPLIVTTDWRRRIDQQAAKNGVDASSDLKVEQIRRWIEEMGYTGLDRNAANMIIACYALVADKTWLYRQTPVAEPPELDQIKDGYALRTQELPDEQQFAAALAKAGALFGTKVAPVRNARNTTQLARAVRAQARAAQQAVNDLRGSLSAETHARLLGLTVDSARVVAVREAAELLARLARHENDTALVRELAAVQYSCTDSVISKTISTAKSVLDALDAQDRAEWKIVESVHDMAQRADDLGEQSRALIERLRLAAASDEFTRPLAEVLHEVGGRGLTLLSEAQRRAAVALPQAGGASADAAGYAPAAEVEAPPAGSRPTSAEQISLTEHGVPGDQPIPERPAPKAATRPTGRIVVAPSGVGAGSVESAWESAVGQLLEQARDYAAANPGVRIEVSWQPIDDTPDAATSGEGGQ</sequence>
<feature type="domain" description="ATPase PglY 5th" evidence="2">
    <location>
        <begin position="860"/>
        <end position="961"/>
    </location>
</feature>
<reference evidence="4" key="1">
    <citation type="submission" date="2021-04" db="EMBL/GenBank/DDBJ databases">
        <title>Genome based classification of Actinospica acidithermotolerans sp. nov., an actinobacterium isolated from an Indonesian hot spring.</title>
        <authorList>
            <person name="Kusuma A.B."/>
            <person name="Putra K.E."/>
            <person name="Nafisah S."/>
            <person name="Loh J."/>
            <person name="Nouioui I."/>
            <person name="Goodfellow M."/>
        </authorList>
    </citation>
    <scope>NUCLEOTIDE SEQUENCE</scope>
    <source>
        <strain evidence="4">MGRD01-02</strain>
    </source>
</reference>
<gene>
    <name evidence="4" type="ORF">KDK95_05585</name>
</gene>
<dbReference type="Pfam" id="PF26382">
    <property type="entry name" value="BREX_PglY_6th"/>
    <property type="match status" value="1"/>
</dbReference>
<evidence type="ECO:0000259" key="2">
    <source>
        <dbReference type="Pfam" id="PF26381"/>
    </source>
</evidence>
<evidence type="ECO:0000259" key="3">
    <source>
        <dbReference type="Pfam" id="PF26382"/>
    </source>
</evidence>
<feature type="region of interest" description="Disordered" evidence="1">
    <location>
        <begin position="1232"/>
        <end position="1254"/>
    </location>
</feature>
<comment type="caution">
    <text evidence="4">The sequence shown here is derived from an EMBL/GenBank/DDBJ whole genome shotgun (WGS) entry which is preliminary data.</text>
</comment>
<dbReference type="Pfam" id="PF26381">
    <property type="entry name" value="BREX_PglY_5th"/>
    <property type="match status" value="1"/>
</dbReference>
<organism evidence="4 5">
    <name type="scientific">Actinospica acidithermotolerans</name>
    <dbReference type="NCBI Taxonomy" id="2828514"/>
    <lineage>
        <taxon>Bacteria</taxon>
        <taxon>Bacillati</taxon>
        <taxon>Actinomycetota</taxon>
        <taxon>Actinomycetes</taxon>
        <taxon>Catenulisporales</taxon>
        <taxon>Actinospicaceae</taxon>
        <taxon>Actinospica</taxon>
    </lineage>
</organism>
<accession>A0A941E620</accession>
<evidence type="ECO:0008006" key="6">
    <source>
        <dbReference type="Google" id="ProtNLM"/>
    </source>
</evidence>
<dbReference type="InterPro" id="IPR058747">
    <property type="entry name" value="PglY_C"/>
</dbReference>
<dbReference type="Proteomes" id="UP000676325">
    <property type="component" value="Unassembled WGS sequence"/>
</dbReference>
<feature type="region of interest" description="Disordered" evidence="1">
    <location>
        <begin position="189"/>
        <end position="214"/>
    </location>
</feature>
<proteinExistence type="predicted"/>
<evidence type="ECO:0000313" key="5">
    <source>
        <dbReference type="Proteomes" id="UP000676325"/>
    </source>
</evidence>
<dbReference type="EMBL" id="JAGSOH010000009">
    <property type="protein sequence ID" value="MBR7825771.1"/>
    <property type="molecule type" value="Genomic_DNA"/>
</dbReference>
<keyword evidence="5" id="KW-1185">Reference proteome</keyword>
<name>A0A941E620_9ACTN</name>
<dbReference type="InterPro" id="IPR058748">
    <property type="entry name" value="PglY_5th"/>
</dbReference>